<protein>
    <submittedName>
        <fullName evidence="1">Uncharacterized protein</fullName>
    </submittedName>
</protein>
<proteinExistence type="predicted"/>
<dbReference type="Proteomes" id="UP000297527">
    <property type="component" value="Unassembled WGS sequence"/>
</dbReference>
<reference evidence="1 2" key="1">
    <citation type="submission" date="2017-12" db="EMBL/GenBank/DDBJ databases">
        <title>Comparative genomics of Botrytis spp.</title>
        <authorList>
            <person name="Valero-Jimenez C.A."/>
            <person name="Tapia P."/>
            <person name="Veloso J."/>
            <person name="Silva-Moreno E."/>
            <person name="Staats M."/>
            <person name="Valdes J.H."/>
            <person name="Van Kan J.A.L."/>
        </authorList>
    </citation>
    <scope>NUCLEOTIDE SEQUENCE [LARGE SCALE GENOMIC DNA]</scope>
    <source>
        <strain evidence="1 2">MUCL11595</strain>
    </source>
</reference>
<name>A0A4Z1HYU3_9HELO</name>
<organism evidence="1 2">
    <name type="scientific">Botryotinia convoluta</name>
    <dbReference type="NCBI Taxonomy" id="54673"/>
    <lineage>
        <taxon>Eukaryota</taxon>
        <taxon>Fungi</taxon>
        <taxon>Dikarya</taxon>
        <taxon>Ascomycota</taxon>
        <taxon>Pezizomycotina</taxon>
        <taxon>Leotiomycetes</taxon>
        <taxon>Helotiales</taxon>
        <taxon>Sclerotiniaceae</taxon>
        <taxon>Botryotinia</taxon>
    </lineage>
</organism>
<sequence>MLLQEGKWTTQLNLTETIPNPYPKLLAPSKRLRSQQYTSDVSITEQGIGPDTSFLVNHAMFWQLPSLNAMLERLSVSIKTKSFQIDWDAVACCGAEPSLVPVLVPR</sequence>
<evidence type="ECO:0000313" key="1">
    <source>
        <dbReference type="EMBL" id="TGO49963.1"/>
    </source>
</evidence>
<keyword evidence="2" id="KW-1185">Reference proteome</keyword>
<dbReference type="EMBL" id="PQXN01000195">
    <property type="protein sequence ID" value="TGO49963.1"/>
    <property type="molecule type" value="Genomic_DNA"/>
</dbReference>
<gene>
    <name evidence="1" type="ORF">BCON_0195g00190</name>
</gene>
<comment type="caution">
    <text evidence="1">The sequence shown here is derived from an EMBL/GenBank/DDBJ whole genome shotgun (WGS) entry which is preliminary data.</text>
</comment>
<accession>A0A4Z1HYU3</accession>
<dbReference type="AlphaFoldDB" id="A0A4Z1HYU3"/>
<evidence type="ECO:0000313" key="2">
    <source>
        <dbReference type="Proteomes" id="UP000297527"/>
    </source>
</evidence>